<evidence type="ECO:0000313" key="4">
    <source>
        <dbReference type="Proteomes" id="UP000734854"/>
    </source>
</evidence>
<evidence type="ECO:0000256" key="1">
    <source>
        <dbReference type="SAM" id="MobiDB-lite"/>
    </source>
</evidence>
<accession>A0A8J5HTR7</accession>
<dbReference type="EMBL" id="JACMSC010000003">
    <property type="protein sequence ID" value="KAG6527187.1"/>
    <property type="molecule type" value="Genomic_DNA"/>
</dbReference>
<keyword evidence="4" id="KW-1185">Reference proteome</keyword>
<feature type="region of interest" description="Disordered" evidence="1">
    <location>
        <begin position="76"/>
        <end position="162"/>
    </location>
</feature>
<dbReference type="Pfam" id="PF14303">
    <property type="entry name" value="NAM-associated"/>
    <property type="match status" value="1"/>
</dbReference>
<reference evidence="3 4" key="1">
    <citation type="submission" date="2020-08" db="EMBL/GenBank/DDBJ databases">
        <title>Plant Genome Project.</title>
        <authorList>
            <person name="Zhang R.-G."/>
        </authorList>
    </citation>
    <scope>NUCLEOTIDE SEQUENCE [LARGE SCALE GENOMIC DNA]</scope>
    <source>
        <tissue evidence="3">Rhizome</tissue>
    </source>
</reference>
<dbReference type="Proteomes" id="UP000734854">
    <property type="component" value="Unassembled WGS sequence"/>
</dbReference>
<protein>
    <recommendedName>
        <fullName evidence="2">No apical meristem-associated C-terminal domain-containing protein</fullName>
    </recommendedName>
</protein>
<dbReference type="PANTHER" id="PTHR45125:SF36">
    <property type="entry name" value="BNAC01G27460D PROTEIN"/>
    <property type="match status" value="1"/>
</dbReference>
<evidence type="ECO:0000259" key="2">
    <source>
        <dbReference type="Pfam" id="PF14303"/>
    </source>
</evidence>
<dbReference type="PANTHER" id="PTHR45125">
    <property type="entry name" value="F21J9.4-RELATED"/>
    <property type="match status" value="1"/>
</dbReference>
<comment type="caution">
    <text evidence="3">The sequence shown here is derived from an EMBL/GenBank/DDBJ whole genome shotgun (WGS) entry which is preliminary data.</text>
</comment>
<gene>
    <name evidence="3" type="ORF">ZIOFF_009281</name>
</gene>
<feature type="domain" description="No apical meristem-associated C-terminal" evidence="2">
    <location>
        <begin position="47"/>
        <end position="138"/>
    </location>
</feature>
<proteinExistence type="predicted"/>
<dbReference type="InterPro" id="IPR012340">
    <property type="entry name" value="NA-bd_OB-fold"/>
</dbReference>
<name>A0A8J5HTR7_ZINOF</name>
<feature type="compositionally biased region" description="Basic and acidic residues" evidence="1">
    <location>
        <begin position="146"/>
        <end position="158"/>
    </location>
</feature>
<dbReference type="InterPro" id="IPR029466">
    <property type="entry name" value="NAM-associated_C"/>
</dbReference>
<dbReference type="Gene3D" id="2.40.50.140">
    <property type="entry name" value="Nucleic acid-binding proteins"/>
    <property type="match status" value="1"/>
</dbReference>
<feature type="compositionally biased region" description="Basic residues" evidence="1">
    <location>
        <begin position="124"/>
        <end position="133"/>
    </location>
</feature>
<evidence type="ECO:0000313" key="3">
    <source>
        <dbReference type="EMBL" id="KAG6527187.1"/>
    </source>
</evidence>
<feature type="compositionally biased region" description="Polar residues" evidence="1">
    <location>
        <begin position="76"/>
        <end position="118"/>
    </location>
</feature>
<organism evidence="3 4">
    <name type="scientific">Zingiber officinale</name>
    <name type="common">Ginger</name>
    <name type="synonym">Amomum zingiber</name>
    <dbReference type="NCBI Taxonomy" id="94328"/>
    <lineage>
        <taxon>Eukaryota</taxon>
        <taxon>Viridiplantae</taxon>
        <taxon>Streptophyta</taxon>
        <taxon>Embryophyta</taxon>
        <taxon>Tracheophyta</taxon>
        <taxon>Spermatophyta</taxon>
        <taxon>Magnoliopsida</taxon>
        <taxon>Liliopsida</taxon>
        <taxon>Zingiberales</taxon>
        <taxon>Zingiberaceae</taxon>
        <taxon>Zingiber</taxon>
    </lineage>
</organism>
<sequence length="317" mass="35134">MLLMLSSVSKMKGCIRQIEHLNPSGASEQDILTRAKMLFAEDPKYTKGFKFDHVWNILKDIEKFGTDTMNTASMKSRQQNVNAGSSEQQFSEEAFHTPSSPCVSTFDLNITDSDSGGSSIKRPPGVKKAKMKKKNDEQIAKNQGRRGLEDNPDQRGLPHGDLSAEAAQGRPRLLEEVAAEGLFLACFDLANVIALQQISTAALISSHLAKLIMFAAIHVKLLARDFLSLIVHNPPNSPPFFFSLETEVHREITLREAATVELGKLVRVRGLIMLGAGVGLQLTVRDVLVERNPNMETLHWLDCIRLARSCYDRAARP</sequence>
<dbReference type="AlphaFoldDB" id="A0A8J5HTR7"/>